<evidence type="ECO:0000256" key="1">
    <source>
        <dbReference type="SAM" id="MobiDB-lite"/>
    </source>
</evidence>
<name>A0A239CGU1_9SPHN</name>
<reference evidence="4" key="1">
    <citation type="submission" date="2017-06" db="EMBL/GenBank/DDBJ databases">
        <authorList>
            <person name="Varghese N."/>
            <person name="Submissions S."/>
        </authorList>
    </citation>
    <scope>NUCLEOTIDE SEQUENCE [LARGE SCALE GENOMIC DNA]</scope>
    <source>
        <strain evidence="4">LNB2</strain>
    </source>
</reference>
<organism evidence="3 4">
    <name type="scientific">Edaphosphingomonas laterariae</name>
    <dbReference type="NCBI Taxonomy" id="861865"/>
    <lineage>
        <taxon>Bacteria</taxon>
        <taxon>Pseudomonadati</taxon>
        <taxon>Pseudomonadota</taxon>
        <taxon>Alphaproteobacteria</taxon>
        <taxon>Sphingomonadales</taxon>
        <taxon>Rhizorhabdaceae</taxon>
        <taxon>Edaphosphingomonas</taxon>
    </lineage>
</organism>
<feature type="transmembrane region" description="Helical" evidence="2">
    <location>
        <begin position="63"/>
        <end position="83"/>
    </location>
</feature>
<dbReference type="RefSeq" id="WP_245842578.1">
    <property type="nucleotide sequence ID" value="NZ_FZOS01000002.1"/>
</dbReference>
<feature type="region of interest" description="Disordered" evidence="1">
    <location>
        <begin position="435"/>
        <end position="457"/>
    </location>
</feature>
<feature type="transmembrane region" description="Helical" evidence="2">
    <location>
        <begin position="95"/>
        <end position="114"/>
    </location>
</feature>
<evidence type="ECO:0000256" key="2">
    <source>
        <dbReference type="SAM" id="Phobius"/>
    </source>
</evidence>
<gene>
    <name evidence="3" type="ORF">SAMN06295912_102182</name>
</gene>
<feature type="transmembrane region" description="Helical" evidence="2">
    <location>
        <begin position="126"/>
        <end position="146"/>
    </location>
</feature>
<feature type="transmembrane region" description="Helical" evidence="2">
    <location>
        <begin position="36"/>
        <end position="56"/>
    </location>
</feature>
<keyword evidence="2" id="KW-0472">Membrane</keyword>
<evidence type="ECO:0000313" key="4">
    <source>
        <dbReference type="Proteomes" id="UP000198281"/>
    </source>
</evidence>
<keyword evidence="2" id="KW-1133">Transmembrane helix</keyword>
<evidence type="ECO:0000313" key="3">
    <source>
        <dbReference type="EMBL" id="SNS18911.1"/>
    </source>
</evidence>
<accession>A0A239CGU1</accession>
<dbReference type="AlphaFoldDB" id="A0A239CGU1"/>
<protein>
    <submittedName>
        <fullName evidence="3">Uncharacterized protein</fullName>
    </submittedName>
</protein>
<feature type="transmembrane region" description="Helical" evidence="2">
    <location>
        <begin position="401"/>
        <end position="419"/>
    </location>
</feature>
<keyword evidence="4" id="KW-1185">Reference proteome</keyword>
<dbReference type="Proteomes" id="UP000198281">
    <property type="component" value="Unassembled WGS sequence"/>
</dbReference>
<dbReference type="EMBL" id="FZOS01000002">
    <property type="protein sequence ID" value="SNS18911.1"/>
    <property type="molecule type" value="Genomic_DNA"/>
</dbReference>
<sequence length="457" mass="47172">MACAGAVAIAAACLALAEILGGLALGLIAGHGRADLFPFVAVRPWLFLILMMALAGWPPRARLAAALLGLVTASAGEAAWLGWHGGWSGDGALGPIARAGAAGLLMIAVMEAVLRGAAWAGGRHWRWLAAAIGLGVLLSPGMVAWVERAALGSGEAPARSARPPVQLLSGLPLVWSEAGVAATLAGGRAPATMERLGRHFTIRPIATADALAPQGLALIAQPRADAHDLVAIDRWVRAGGRALILTDPDLRWPTQLPPGDPGLPPDAAPLAPLIAHWGLRLVPDRAAMLAIREVMVGGMHYHIRPGAPGRLSGEGAACAILADGLAADCAIGAGRALVVADADWLLDDLWVGMGSHGTDRFRRLADNGAWAVALLDDLAGLGPRHPADAVLWIESDSAWQAGWLVALCPALALLAGGLIGRRRCNNAPVVPNISQTYPQAANKHKGGTGTDFRHTDR</sequence>
<proteinExistence type="predicted"/>
<keyword evidence="2" id="KW-0812">Transmembrane</keyword>